<accession>A0ABU9LZ35</accession>
<evidence type="ECO:0000256" key="1">
    <source>
        <dbReference type="SAM" id="SignalP"/>
    </source>
</evidence>
<sequence length="82" mass="8510">MIVKKISLSAHPRLALGLLLLPLGAALPSCVSVKAYQKVYLNDEDMKLASKTVETPETNFESYREGAGGANGGKVGGGCGCN</sequence>
<proteinExistence type="predicted"/>
<protein>
    <submittedName>
        <fullName evidence="3">DUF4266 domain-containing protein</fullName>
    </submittedName>
</protein>
<dbReference type="InterPro" id="IPR025362">
    <property type="entry name" value="DUF4266"/>
</dbReference>
<dbReference type="Pfam" id="PF14086">
    <property type="entry name" value="DUF4266"/>
    <property type="match status" value="1"/>
</dbReference>
<keyword evidence="1" id="KW-0732">Signal</keyword>
<feature type="chain" id="PRO_5045413414" evidence="1">
    <location>
        <begin position="26"/>
        <end position="82"/>
    </location>
</feature>
<evidence type="ECO:0000313" key="4">
    <source>
        <dbReference type="Proteomes" id="UP001479606"/>
    </source>
</evidence>
<feature type="signal peptide" evidence="1">
    <location>
        <begin position="1"/>
        <end position="25"/>
    </location>
</feature>
<evidence type="ECO:0000313" key="3">
    <source>
        <dbReference type="EMBL" id="MEL5996024.1"/>
    </source>
</evidence>
<dbReference type="EMBL" id="JBCEVZ010000054">
    <property type="protein sequence ID" value="MEL5996024.1"/>
    <property type="molecule type" value="Genomic_DNA"/>
</dbReference>
<evidence type="ECO:0000259" key="2">
    <source>
        <dbReference type="Pfam" id="PF14086"/>
    </source>
</evidence>
<dbReference type="Proteomes" id="UP001479606">
    <property type="component" value="Unassembled WGS sequence"/>
</dbReference>
<keyword evidence="4" id="KW-1185">Reference proteome</keyword>
<name>A0ABU9LZ35_9BACT</name>
<gene>
    <name evidence="3" type="ORF">AAFH49_17545</name>
</gene>
<organism evidence="3 4">
    <name type="scientific">Hymenobacter segetis</name>
    <dbReference type="NCBI Taxonomy" id="2025509"/>
    <lineage>
        <taxon>Bacteria</taxon>
        <taxon>Pseudomonadati</taxon>
        <taxon>Bacteroidota</taxon>
        <taxon>Cytophagia</taxon>
        <taxon>Cytophagales</taxon>
        <taxon>Hymenobacteraceae</taxon>
        <taxon>Hymenobacter</taxon>
    </lineage>
</organism>
<reference evidence="3 4" key="1">
    <citation type="journal article" date="2018" name="Arch. Microbiol.">
        <title>Hymenobacter segetis sp. nov., isolated from soil.</title>
        <authorList>
            <person name="Ten L.N."/>
            <person name="Lim S.J."/>
            <person name="Kim B.O."/>
            <person name="Kang I.K."/>
            <person name="Jung H.Y."/>
        </authorList>
    </citation>
    <scope>NUCLEOTIDE SEQUENCE [LARGE SCALE GENOMIC DNA]</scope>
    <source>
        <strain evidence="3 4">S7-3-11</strain>
    </source>
</reference>
<feature type="domain" description="DUF4266" evidence="2">
    <location>
        <begin position="33"/>
        <end position="82"/>
    </location>
</feature>
<comment type="caution">
    <text evidence="3">The sequence shown here is derived from an EMBL/GenBank/DDBJ whole genome shotgun (WGS) entry which is preliminary data.</text>
</comment>